<dbReference type="InterPro" id="IPR013100">
    <property type="entry name" value="LEH"/>
</dbReference>
<evidence type="ECO:0000313" key="3">
    <source>
        <dbReference type="Proteomes" id="UP000295075"/>
    </source>
</evidence>
<dbReference type="InterPro" id="IPR032710">
    <property type="entry name" value="NTF2-like_dom_sf"/>
</dbReference>
<dbReference type="OrthoDB" id="4762083at2"/>
<dbReference type="EMBL" id="SMKA01000130">
    <property type="protein sequence ID" value="TDC24994.1"/>
    <property type="molecule type" value="Genomic_DNA"/>
</dbReference>
<dbReference type="RefSeq" id="WP_132410515.1">
    <property type="nucleotide sequence ID" value="NZ_SMKA01000130.1"/>
</dbReference>
<sequence length="129" mass="14103">MHDLEKLTRQFLESFTDGAALLAAFQEQVAEGIDWHNIGLSRTLGREQGVAALGAMLGPGIRGFEIEVQHVARAGQTVLSERYERLVKNDGSLVFEAQVAAAFDFDAAGLIVAWREYQDTVPFAGQAPR</sequence>
<accession>A0A4R4PRW0</accession>
<evidence type="ECO:0000259" key="1">
    <source>
        <dbReference type="Pfam" id="PF07858"/>
    </source>
</evidence>
<name>A0A4R4PRW0_9ACTN</name>
<evidence type="ECO:0000313" key="2">
    <source>
        <dbReference type="EMBL" id="TDC24994.1"/>
    </source>
</evidence>
<keyword evidence="3" id="KW-1185">Reference proteome</keyword>
<dbReference type="Pfam" id="PF07858">
    <property type="entry name" value="LEH"/>
    <property type="match status" value="1"/>
</dbReference>
<dbReference type="Gene3D" id="3.10.450.50">
    <property type="match status" value="1"/>
</dbReference>
<organism evidence="2 3">
    <name type="scientific">Kribbella albertanoniae</name>
    <dbReference type="NCBI Taxonomy" id="1266829"/>
    <lineage>
        <taxon>Bacteria</taxon>
        <taxon>Bacillati</taxon>
        <taxon>Actinomycetota</taxon>
        <taxon>Actinomycetes</taxon>
        <taxon>Propionibacteriales</taxon>
        <taxon>Kribbellaceae</taxon>
        <taxon>Kribbella</taxon>
    </lineage>
</organism>
<gene>
    <name evidence="2" type="ORF">E1261_25030</name>
</gene>
<dbReference type="SUPFAM" id="SSF54427">
    <property type="entry name" value="NTF2-like"/>
    <property type="match status" value="1"/>
</dbReference>
<dbReference type="AlphaFoldDB" id="A0A4R4PRW0"/>
<protein>
    <recommendedName>
        <fullName evidence="1">Limonene-1,2-epoxide hydrolase domain-containing protein</fullName>
    </recommendedName>
</protein>
<comment type="caution">
    <text evidence="2">The sequence shown here is derived from an EMBL/GenBank/DDBJ whole genome shotgun (WGS) entry which is preliminary data.</text>
</comment>
<reference evidence="2 3" key="1">
    <citation type="submission" date="2019-03" db="EMBL/GenBank/DDBJ databases">
        <title>Draft genome sequences of novel Actinobacteria.</title>
        <authorList>
            <person name="Sahin N."/>
            <person name="Ay H."/>
            <person name="Saygin H."/>
        </authorList>
    </citation>
    <scope>NUCLEOTIDE SEQUENCE [LARGE SCALE GENOMIC DNA]</scope>
    <source>
        <strain evidence="2 3">JCM 30547</strain>
    </source>
</reference>
<feature type="domain" description="Limonene-1,2-epoxide hydrolase" evidence="1">
    <location>
        <begin position="10"/>
        <end position="122"/>
    </location>
</feature>
<dbReference type="Proteomes" id="UP000295075">
    <property type="component" value="Unassembled WGS sequence"/>
</dbReference>
<proteinExistence type="predicted"/>